<proteinExistence type="predicted"/>
<dbReference type="PANTHER" id="PTHR30146:SF109">
    <property type="entry name" value="HTH-TYPE TRANSCRIPTIONAL REGULATOR GALS"/>
    <property type="match status" value="1"/>
</dbReference>
<dbReference type="CDD" id="cd07377">
    <property type="entry name" value="WHTH_GntR"/>
    <property type="match status" value="1"/>
</dbReference>
<dbReference type="InterPro" id="IPR036388">
    <property type="entry name" value="WH-like_DNA-bd_sf"/>
</dbReference>
<keyword evidence="1" id="KW-0805">Transcription regulation</keyword>
<dbReference type="InParanoid" id="A0A146G4K4"/>
<protein>
    <submittedName>
        <fullName evidence="5">LacI family transcriptional regulator</fullName>
    </submittedName>
</protein>
<dbReference type="OrthoDB" id="189006at2"/>
<dbReference type="InterPro" id="IPR028082">
    <property type="entry name" value="Peripla_BP_I"/>
</dbReference>
<dbReference type="SMART" id="SM00345">
    <property type="entry name" value="HTH_GNTR"/>
    <property type="match status" value="1"/>
</dbReference>
<dbReference type="Proteomes" id="UP000076023">
    <property type="component" value="Unassembled WGS sequence"/>
</dbReference>
<dbReference type="STRING" id="690879.TSACC_2959"/>
<evidence type="ECO:0000256" key="3">
    <source>
        <dbReference type="ARBA" id="ARBA00023163"/>
    </source>
</evidence>
<dbReference type="InterPro" id="IPR000524">
    <property type="entry name" value="Tscrpt_reg_HTH_GntR"/>
</dbReference>
<evidence type="ECO:0000256" key="1">
    <source>
        <dbReference type="ARBA" id="ARBA00023015"/>
    </source>
</evidence>
<dbReference type="PRINTS" id="PR00035">
    <property type="entry name" value="HTHGNTR"/>
</dbReference>
<dbReference type="Pfam" id="PF00392">
    <property type="entry name" value="GntR"/>
    <property type="match status" value="1"/>
</dbReference>
<dbReference type="InterPro" id="IPR036390">
    <property type="entry name" value="WH_DNA-bd_sf"/>
</dbReference>
<comment type="caution">
    <text evidence="5">The sequence shown here is derived from an EMBL/GenBank/DDBJ whole genome shotgun (WGS) entry which is preliminary data.</text>
</comment>
<sequence length="370" mass="41560">MARPALRNSSNSLSLTLAAQDLKQPLHVRVRQILRERILKNFQHGERFYSERELIQSLGVSQPTIRRALTDLAGEGYLIPDPRRGFFVQHHAETRYVGLIRPSWKAVSYSDEDVAYSVVCRELNYQFIPHDMHKGDSVDALMASLTRKATEERILLAGHTVEVTLELSKRLQAEGYRHLVVGSLVPGISGSSLSIDHDVETDLILDHLLSLGHERIVFMVNEPRMLLITSLRAETIQRKLKERKLPHVQVVFCDTKNWESSFQAAHKKAHELLRGKTPPTAIVPLSGVGAWAVLRYAVQNRIDVPGKLSLVSFDPMINSDILPIAMTELTFSQVARARTAIDLLWSDTTIPAHIKVTPSLSVRETTGPAR</sequence>
<dbReference type="GO" id="GO:0000976">
    <property type="term" value="F:transcription cis-regulatory region binding"/>
    <property type="evidence" value="ECO:0007669"/>
    <property type="project" value="TreeGrafter"/>
</dbReference>
<keyword evidence="3" id="KW-0804">Transcription</keyword>
<organism evidence="5 6">
    <name type="scientific">Terrimicrobium sacchariphilum</name>
    <dbReference type="NCBI Taxonomy" id="690879"/>
    <lineage>
        <taxon>Bacteria</taxon>
        <taxon>Pseudomonadati</taxon>
        <taxon>Verrucomicrobiota</taxon>
        <taxon>Terrimicrobiia</taxon>
        <taxon>Terrimicrobiales</taxon>
        <taxon>Terrimicrobiaceae</taxon>
        <taxon>Terrimicrobium</taxon>
    </lineage>
</organism>
<evidence type="ECO:0000259" key="4">
    <source>
        <dbReference type="PROSITE" id="PS50949"/>
    </source>
</evidence>
<dbReference type="SUPFAM" id="SSF46785">
    <property type="entry name" value="Winged helix' DNA-binding domain"/>
    <property type="match status" value="1"/>
</dbReference>
<dbReference type="EMBL" id="BDCO01000002">
    <property type="protein sequence ID" value="GAT32560.1"/>
    <property type="molecule type" value="Genomic_DNA"/>
</dbReference>
<dbReference type="SUPFAM" id="SSF53822">
    <property type="entry name" value="Periplasmic binding protein-like I"/>
    <property type="match status" value="1"/>
</dbReference>
<dbReference type="RefSeq" id="WP_084400215.1">
    <property type="nucleotide sequence ID" value="NZ_BDCO01000002.1"/>
</dbReference>
<evidence type="ECO:0000256" key="2">
    <source>
        <dbReference type="ARBA" id="ARBA00023125"/>
    </source>
</evidence>
<evidence type="ECO:0000313" key="5">
    <source>
        <dbReference type="EMBL" id="GAT32560.1"/>
    </source>
</evidence>
<dbReference type="PROSITE" id="PS50949">
    <property type="entry name" value="HTH_GNTR"/>
    <property type="match status" value="1"/>
</dbReference>
<name>A0A146G4K4_TERSA</name>
<reference evidence="6" key="1">
    <citation type="journal article" date="2017" name="Genome Announc.">
        <title>Draft Genome Sequence of Terrimicrobium sacchariphilum NM-5T, a Facultative Anaerobic Soil Bacterium of the Class Spartobacteria.</title>
        <authorList>
            <person name="Qiu Y.L."/>
            <person name="Tourlousse D.M."/>
            <person name="Matsuura N."/>
            <person name="Ohashi A."/>
            <person name="Sekiguchi Y."/>
        </authorList>
    </citation>
    <scope>NUCLEOTIDE SEQUENCE [LARGE SCALE GENOMIC DNA]</scope>
    <source>
        <strain evidence="6">NM-5</strain>
    </source>
</reference>
<accession>A0A146G4K4</accession>
<dbReference type="Gene3D" id="3.40.50.2300">
    <property type="match status" value="2"/>
</dbReference>
<dbReference type="InterPro" id="IPR046335">
    <property type="entry name" value="LacI/GalR-like_sensor"/>
</dbReference>
<keyword evidence="2" id="KW-0238">DNA-binding</keyword>
<keyword evidence="6" id="KW-1185">Reference proteome</keyword>
<feature type="domain" description="HTH gntR-type" evidence="4">
    <location>
        <begin position="24"/>
        <end position="91"/>
    </location>
</feature>
<dbReference type="PANTHER" id="PTHR30146">
    <property type="entry name" value="LACI-RELATED TRANSCRIPTIONAL REPRESSOR"/>
    <property type="match status" value="1"/>
</dbReference>
<dbReference type="Gene3D" id="1.10.10.10">
    <property type="entry name" value="Winged helix-like DNA-binding domain superfamily/Winged helix DNA-binding domain"/>
    <property type="match status" value="1"/>
</dbReference>
<gene>
    <name evidence="5" type="ORF">TSACC_2959</name>
</gene>
<dbReference type="AlphaFoldDB" id="A0A146G4K4"/>
<dbReference type="GO" id="GO:0003700">
    <property type="term" value="F:DNA-binding transcription factor activity"/>
    <property type="evidence" value="ECO:0007669"/>
    <property type="project" value="InterPro"/>
</dbReference>
<evidence type="ECO:0000313" key="6">
    <source>
        <dbReference type="Proteomes" id="UP000076023"/>
    </source>
</evidence>
<dbReference type="Pfam" id="PF13377">
    <property type="entry name" value="Peripla_BP_3"/>
    <property type="match status" value="1"/>
</dbReference>